<keyword evidence="2" id="KW-1185">Reference proteome</keyword>
<name>A0A1M6BFW7_9FLAO</name>
<evidence type="ECO:0000313" key="1">
    <source>
        <dbReference type="EMBL" id="SHI47595.1"/>
    </source>
</evidence>
<accession>A0A1M6BFW7</accession>
<dbReference type="RefSeq" id="WP_073314106.1">
    <property type="nucleotide sequence ID" value="NZ_FQYP01000001.1"/>
</dbReference>
<evidence type="ECO:0000313" key="2">
    <source>
        <dbReference type="Proteomes" id="UP000184432"/>
    </source>
</evidence>
<protein>
    <submittedName>
        <fullName evidence="1">Uncharacterized protein</fullName>
    </submittedName>
</protein>
<sequence>MTKLEHHRIKEIEKDSLLEDRFYALFKSSISDQVSLDDFRKLFSKCSKMDLYFMKKNNLDIGVAYFMYCKNPENRKDIYMRLGFGIIKEERMSSYFPKGLIMKTMIRAKLLNIWKNVYMVGITMNPIVYSATCKYWKYSYPSPEMENTEAITAVKRRIIERFHLNEVSTDVIGVPFTITEVEEIKQKPEILNSENVFIKYFNAKINHNESNKGLLSIVPIDFKNLAIVFIRKTKMDVMRSLYLTLEQKILPALKEYSPAR</sequence>
<dbReference type="Proteomes" id="UP000184432">
    <property type="component" value="Unassembled WGS sequence"/>
</dbReference>
<proteinExistence type="predicted"/>
<reference evidence="2" key="1">
    <citation type="submission" date="2016-11" db="EMBL/GenBank/DDBJ databases">
        <authorList>
            <person name="Varghese N."/>
            <person name="Submissions S."/>
        </authorList>
    </citation>
    <scope>NUCLEOTIDE SEQUENCE [LARGE SCALE GENOMIC DNA]</scope>
    <source>
        <strain evidence="2">DSM 22623</strain>
    </source>
</reference>
<dbReference type="AlphaFoldDB" id="A0A1M6BFW7"/>
<dbReference type="OrthoDB" id="1160831at2"/>
<organism evidence="1 2">
    <name type="scientific">Aquimarina spongiae</name>
    <dbReference type="NCBI Taxonomy" id="570521"/>
    <lineage>
        <taxon>Bacteria</taxon>
        <taxon>Pseudomonadati</taxon>
        <taxon>Bacteroidota</taxon>
        <taxon>Flavobacteriia</taxon>
        <taxon>Flavobacteriales</taxon>
        <taxon>Flavobacteriaceae</taxon>
        <taxon>Aquimarina</taxon>
    </lineage>
</organism>
<gene>
    <name evidence="1" type="ORF">SAMN04488508_101804</name>
</gene>
<dbReference type="EMBL" id="FQYP01000001">
    <property type="protein sequence ID" value="SHI47595.1"/>
    <property type="molecule type" value="Genomic_DNA"/>
</dbReference>